<dbReference type="EC" id="6.3.2.51" evidence="4"/>
<dbReference type="GO" id="GO:0016874">
    <property type="term" value="F:ligase activity"/>
    <property type="evidence" value="ECO:0007669"/>
    <property type="project" value="UniProtKB-KW"/>
</dbReference>
<organism evidence="4 5">
    <name type="scientific">Polyrhizophydium stewartii</name>
    <dbReference type="NCBI Taxonomy" id="2732419"/>
    <lineage>
        <taxon>Eukaryota</taxon>
        <taxon>Fungi</taxon>
        <taxon>Fungi incertae sedis</taxon>
        <taxon>Chytridiomycota</taxon>
        <taxon>Chytridiomycota incertae sedis</taxon>
        <taxon>Chytridiomycetes</taxon>
        <taxon>Rhizophydiales</taxon>
        <taxon>Rhizophydiales incertae sedis</taxon>
        <taxon>Polyrhizophydium</taxon>
    </lineage>
</organism>
<dbReference type="EMBL" id="JADGIZ020000002">
    <property type="protein sequence ID" value="KAL2919905.1"/>
    <property type="molecule type" value="Genomic_DNA"/>
</dbReference>
<evidence type="ECO:0000259" key="3">
    <source>
        <dbReference type="Pfam" id="PF04127"/>
    </source>
</evidence>
<evidence type="ECO:0000256" key="1">
    <source>
        <dbReference type="ARBA" id="ARBA00005703"/>
    </source>
</evidence>
<sequence length="332" mass="37289">MDAQEYFDTTPAPQGVEDVAQRVREFVEHNQRLSRRVVLVSSGGTTVPLEANTVRFLDNFSAGTRGAASAEHFIASGYGVIFLHRQFSLEPYTRHFTHSKNCFLDFLERDAAAHERAADGGAASSGSSAGHDARPRRGSLRVAERLQAEIAEVFDKYQAARAEHRLLKIDFVTVHDYLFLLRRITMEMSPLGKLGMYYLAAAVSDYFIPQAKMAVHKIQSGDGALTLSLEQVPKIIKPLVQEWAEHGFIVSFKLETDDAMLLPKARKALERYGHQLVIGNMLHTRKHVVHFISADRAEEIRLTPDEVAANFEIETHIISRLVGLHSEWIARE</sequence>
<dbReference type="SUPFAM" id="SSF102645">
    <property type="entry name" value="CoaB-like"/>
    <property type="match status" value="1"/>
</dbReference>
<evidence type="ECO:0000256" key="2">
    <source>
        <dbReference type="SAM" id="MobiDB-lite"/>
    </source>
</evidence>
<dbReference type="PANTHER" id="PTHR12290">
    <property type="entry name" value="CORNICHON-RELATED"/>
    <property type="match status" value="1"/>
</dbReference>
<proteinExistence type="inferred from homology"/>
<comment type="similarity">
    <text evidence="1">Belongs to the PPC synthetase family.</text>
</comment>
<dbReference type="InterPro" id="IPR035929">
    <property type="entry name" value="CoaB-like_sf"/>
</dbReference>
<keyword evidence="4" id="KW-0436">Ligase</keyword>
<feature type="domain" description="DNA/pantothenate metabolism flavoprotein C-terminal" evidence="3">
    <location>
        <begin position="195"/>
        <end position="287"/>
    </location>
</feature>
<feature type="compositionally biased region" description="Low complexity" evidence="2">
    <location>
        <begin position="119"/>
        <end position="130"/>
    </location>
</feature>
<evidence type="ECO:0000313" key="4">
    <source>
        <dbReference type="EMBL" id="KAL2919905.1"/>
    </source>
</evidence>
<dbReference type="Pfam" id="PF04127">
    <property type="entry name" value="DFP"/>
    <property type="match status" value="1"/>
</dbReference>
<gene>
    <name evidence="4" type="primary">CAB2</name>
    <name evidence="4" type="ORF">HK105_200822</name>
</gene>
<dbReference type="Gene3D" id="3.40.50.10300">
    <property type="entry name" value="CoaB-like"/>
    <property type="match status" value="1"/>
</dbReference>
<feature type="region of interest" description="Disordered" evidence="2">
    <location>
        <begin position="117"/>
        <end position="138"/>
    </location>
</feature>
<name>A0ABR4NK93_9FUNG</name>
<accession>A0ABR4NK93</accession>
<reference evidence="4 5" key="1">
    <citation type="submission" date="2023-09" db="EMBL/GenBank/DDBJ databases">
        <title>Pangenome analysis of Batrachochytrium dendrobatidis and related Chytrids.</title>
        <authorList>
            <person name="Yacoub M.N."/>
            <person name="Stajich J.E."/>
            <person name="James T.Y."/>
        </authorList>
    </citation>
    <scope>NUCLEOTIDE SEQUENCE [LARGE SCALE GENOMIC DNA]</scope>
    <source>
        <strain evidence="4 5">JEL0888</strain>
    </source>
</reference>
<comment type="caution">
    <text evidence="4">The sequence shown here is derived from an EMBL/GenBank/DDBJ whole genome shotgun (WGS) entry which is preliminary data.</text>
</comment>
<keyword evidence="5" id="KW-1185">Reference proteome</keyword>
<dbReference type="Proteomes" id="UP001527925">
    <property type="component" value="Unassembled WGS sequence"/>
</dbReference>
<dbReference type="InterPro" id="IPR007085">
    <property type="entry name" value="DNA/pantothenate-metab_flavo_C"/>
</dbReference>
<protein>
    <submittedName>
        <fullName evidence="4">Phosphopantothenate--cysteine ligase cab2</fullName>
        <ecNumber evidence="4">6.3.2.51</ecNumber>
    </submittedName>
</protein>
<evidence type="ECO:0000313" key="5">
    <source>
        <dbReference type="Proteomes" id="UP001527925"/>
    </source>
</evidence>